<sequence length="245" mass="26451">MQTAIQLYTLREIDGSILDVLARVGDAGFDGVEFAYRVDEASTAEIREALEDAGLTAVAAHVGIETLEADLDGVIETAEALGYEDIVVPWLDPEHFETVAAVEATAERLSELARAVADRGLQLHYHNHDQEFAETDEGVAFDLLVERSSDDLMFEVDAGWALYGGADPVALLHEYADRISLVHFKDVRLDSEDAPPLGEGDLDVDAVATAAREIDAEWAVFENDEPDDPVTALANGADVLSGAVR</sequence>
<dbReference type="EMBL" id="CP039375">
    <property type="protein sequence ID" value="QCD66113.1"/>
    <property type="molecule type" value="Genomic_DNA"/>
</dbReference>
<evidence type="ECO:0000313" key="3">
    <source>
        <dbReference type="Proteomes" id="UP000297053"/>
    </source>
</evidence>
<gene>
    <name evidence="2" type="ORF">E5139_10840</name>
</gene>
<keyword evidence="2" id="KW-0413">Isomerase</keyword>
<dbReference type="InterPro" id="IPR036237">
    <property type="entry name" value="Xyl_isomerase-like_sf"/>
</dbReference>
<reference evidence="2 3" key="2">
    <citation type="submission" date="2019-04" db="EMBL/GenBank/DDBJ databases">
        <authorList>
            <person name="Yang S."/>
            <person name="Wei W."/>
        </authorList>
    </citation>
    <scope>NUCLEOTIDE SEQUENCE [LARGE SCALE GENOMIC DNA]</scope>
    <source>
        <strain evidence="3">ZP60</strain>
    </source>
</reference>
<feature type="domain" description="Xylose isomerase-like TIM barrel" evidence="1">
    <location>
        <begin position="22"/>
        <end position="239"/>
    </location>
</feature>
<dbReference type="GO" id="GO:0016853">
    <property type="term" value="F:isomerase activity"/>
    <property type="evidence" value="ECO:0007669"/>
    <property type="project" value="UniProtKB-KW"/>
</dbReference>
<dbReference type="PANTHER" id="PTHR12110">
    <property type="entry name" value="HYDROXYPYRUVATE ISOMERASE"/>
    <property type="match status" value="1"/>
</dbReference>
<proteinExistence type="predicted"/>
<dbReference type="KEGG" id="halz:E5139_10840"/>
<dbReference type="Gene3D" id="3.20.20.150">
    <property type="entry name" value="Divalent-metal-dependent TIM barrel enzymes"/>
    <property type="match status" value="1"/>
</dbReference>
<dbReference type="SUPFAM" id="SSF51658">
    <property type="entry name" value="Xylose isomerase-like"/>
    <property type="match status" value="1"/>
</dbReference>
<dbReference type="AlphaFoldDB" id="A0A4D6KKE8"/>
<evidence type="ECO:0000313" key="2">
    <source>
        <dbReference type="EMBL" id="QCD66113.1"/>
    </source>
</evidence>
<name>A0A4D6KKE8_9EURY</name>
<organism evidence="2 3">
    <name type="scientific">Halomicrobium mukohataei</name>
    <dbReference type="NCBI Taxonomy" id="57705"/>
    <lineage>
        <taxon>Archaea</taxon>
        <taxon>Methanobacteriati</taxon>
        <taxon>Methanobacteriota</taxon>
        <taxon>Stenosarchaea group</taxon>
        <taxon>Halobacteria</taxon>
        <taxon>Halobacteriales</taxon>
        <taxon>Haloarculaceae</taxon>
        <taxon>Halomicrobium</taxon>
    </lineage>
</organism>
<dbReference type="OMA" id="YSARNFQ"/>
<accession>A0A4D6KKE8</accession>
<dbReference type="Proteomes" id="UP000297053">
    <property type="component" value="Chromosome"/>
</dbReference>
<dbReference type="PANTHER" id="PTHR12110:SF41">
    <property type="entry name" value="INOSOSE DEHYDRATASE"/>
    <property type="match status" value="1"/>
</dbReference>
<dbReference type="InterPro" id="IPR050312">
    <property type="entry name" value="IolE/XylAMocC-like"/>
</dbReference>
<dbReference type="Pfam" id="PF01261">
    <property type="entry name" value="AP_endonuc_2"/>
    <property type="match status" value="1"/>
</dbReference>
<dbReference type="GeneID" id="42179438"/>
<dbReference type="InterPro" id="IPR013022">
    <property type="entry name" value="Xyl_isomerase-like_TIM-brl"/>
</dbReference>
<reference evidence="2 3" key="1">
    <citation type="submission" date="2019-04" db="EMBL/GenBank/DDBJ databases">
        <title>Complete genome sequence of Arthrobacter sp. ZXY-2 associated with effective atrazine degradation and salt adaptation.</title>
        <authorList>
            <person name="Zhao X."/>
        </authorList>
    </citation>
    <scope>NUCLEOTIDE SEQUENCE [LARGE SCALE GENOMIC DNA]</scope>
    <source>
        <strain evidence="3">ZP60</strain>
    </source>
</reference>
<dbReference type="RefSeq" id="WP_015762503.1">
    <property type="nucleotide sequence ID" value="NZ_CP039375.1"/>
</dbReference>
<evidence type="ECO:0000259" key="1">
    <source>
        <dbReference type="Pfam" id="PF01261"/>
    </source>
</evidence>
<protein>
    <submittedName>
        <fullName evidence="2">Sugar phosphate isomerase/epimerase</fullName>
    </submittedName>
</protein>